<feature type="transmembrane region" description="Helical" evidence="1">
    <location>
        <begin position="105"/>
        <end position="125"/>
    </location>
</feature>
<protein>
    <submittedName>
        <fullName evidence="2">Tetraspanin family protein</fullName>
    </submittedName>
</protein>
<keyword evidence="1" id="KW-0472">Membrane</keyword>
<feature type="transmembrane region" description="Helical" evidence="1">
    <location>
        <begin position="224"/>
        <end position="247"/>
    </location>
</feature>
<reference evidence="2" key="1">
    <citation type="submission" date="2016-10" db="EMBL/GenBank/DDBJ databases">
        <authorList>
            <person name="Benchimol M."/>
            <person name="Almeida L.G."/>
            <person name="Vasconcelos A.T."/>
            <person name="Perreira-Neves A."/>
            <person name="Rosa I.A."/>
            <person name="Tasca T."/>
            <person name="Bogo M.R."/>
            <person name="de Souza W."/>
        </authorList>
    </citation>
    <scope>NUCLEOTIDE SEQUENCE [LARGE SCALE GENOMIC DNA]</scope>
    <source>
        <strain evidence="2">K</strain>
    </source>
</reference>
<accession>A0A1J4JTL1</accession>
<dbReference type="GeneID" id="94842073"/>
<organism evidence="2 3">
    <name type="scientific">Tritrichomonas foetus</name>
    <dbReference type="NCBI Taxonomy" id="1144522"/>
    <lineage>
        <taxon>Eukaryota</taxon>
        <taxon>Metamonada</taxon>
        <taxon>Parabasalia</taxon>
        <taxon>Tritrichomonadida</taxon>
        <taxon>Tritrichomonadidae</taxon>
        <taxon>Tritrichomonas</taxon>
    </lineage>
</organism>
<name>A0A1J4JTL1_9EUKA</name>
<keyword evidence="1" id="KW-0812">Transmembrane</keyword>
<dbReference type="Proteomes" id="UP000179807">
    <property type="component" value="Unassembled WGS sequence"/>
</dbReference>
<feature type="transmembrane region" description="Helical" evidence="1">
    <location>
        <begin position="72"/>
        <end position="93"/>
    </location>
</feature>
<keyword evidence="3" id="KW-1185">Reference proteome</keyword>
<evidence type="ECO:0000256" key="1">
    <source>
        <dbReference type="SAM" id="Phobius"/>
    </source>
</evidence>
<proteinExistence type="predicted"/>
<comment type="caution">
    <text evidence="2">The sequence shown here is derived from an EMBL/GenBank/DDBJ whole genome shotgun (WGS) entry which is preliminary data.</text>
</comment>
<evidence type="ECO:0000313" key="2">
    <source>
        <dbReference type="EMBL" id="OHT02455.1"/>
    </source>
</evidence>
<dbReference type="AlphaFoldDB" id="A0A1J4JTL1"/>
<dbReference type="OrthoDB" id="2156690at2759"/>
<dbReference type="RefSeq" id="XP_068355591.1">
    <property type="nucleotide sequence ID" value="XM_068507369.1"/>
</dbReference>
<sequence>MPINSNENINIFILNQVDWQDDYVAFFLMLKKFSGYLAIDRNHIFQMGRLCFNFRVYTKDEEKKMLTTMFQWIIFVQSFAVTTLCFLSIYYFSKISVSSFLSVDIVTLLIAVIFLSIIIIIVGYGSSASNTTFAWVFFHVFMTALLVIEVMVSLYTSDVASYLDIASEIWARSENDERLMLQEELCCCGLKNFTRPDNQNQCPKNAQSACLENLREFLETIRNVASVSMFVCFTIGLFIDFVGCAICHHPDIRTLADEEQEMDELEAKQREIQEFGNPFADM</sequence>
<evidence type="ECO:0000313" key="3">
    <source>
        <dbReference type="Proteomes" id="UP000179807"/>
    </source>
</evidence>
<dbReference type="VEuPathDB" id="TrichDB:TRFO_30465"/>
<gene>
    <name evidence="2" type="ORF">TRFO_30465</name>
</gene>
<dbReference type="EMBL" id="MLAK01000867">
    <property type="protein sequence ID" value="OHT02455.1"/>
    <property type="molecule type" value="Genomic_DNA"/>
</dbReference>
<feature type="transmembrane region" description="Helical" evidence="1">
    <location>
        <begin position="132"/>
        <end position="155"/>
    </location>
</feature>
<keyword evidence="1" id="KW-1133">Transmembrane helix</keyword>